<keyword evidence="17" id="KW-1185">Reference proteome</keyword>
<dbReference type="AlphaFoldDB" id="A0A0M5IXH9"/>
<feature type="binding site" evidence="14">
    <location>
        <position position="37"/>
    </location>
    <ligand>
        <name>FAD</name>
        <dbReference type="ChEBI" id="CHEBI:57692"/>
    </ligand>
</feature>
<dbReference type="PANTHER" id="PTHR48467">
    <property type="entry name" value="GLUTAMATE SYNTHASE 1 [NADH], CHLOROPLASTIC-LIKE"/>
    <property type="match status" value="1"/>
</dbReference>
<gene>
    <name evidence="16" type="ORF">Dbus_chr2Rg1065</name>
</gene>
<evidence type="ECO:0000256" key="12">
    <source>
        <dbReference type="ARBA" id="ARBA00030202"/>
    </source>
</evidence>
<dbReference type="SMR" id="A0A0M5IXH9"/>
<name>A0A0M5IXH9_DROBS</name>
<dbReference type="OMA" id="RFNFIGN"/>
<keyword evidence="9 15" id="KW-0521">NADP</keyword>
<evidence type="ECO:0000256" key="11">
    <source>
        <dbReference type="ARBA" id="ARBA00023002"/>
    </source>
</evidence>
<feature type="binding site" evidence="15">
    <location>
        <position position="404"/>
    </location>
    <ligand>
        <name>NADP(+)</name>
        <dbReference type="ChEBI" id="CHEBI:58349"/>
    </ligand>
</feature>
<dbReference type="Gene3D" id="3.50.50.60">
    <property type="entry name" value="FAD/NAD(P)-binding domain"/>
    <property type="match status" value="1"/>
</dbReference>
<evidence type="ECO:0000313" key="16">
    <source>
        <dbReference type="EMBL" id="ALC41486.1"/>
    </source>
</evidence>
<dbReference type="SUPFAM" id="SSF51971">
    <property type="entry name" value="Nucleotide-binding domain"/>
    <property type="match status" value="1"/>
</dbReference>
<dbReference type="InterPro" id="IPR055275">
    <property type="entry name" value="Ferredox_Rdtase"/>
</dbReference>
<dbReference type="EC" id="1.18.1.6" evidence="4"/>
<evidence type="ECO:0000256" key="5">
    <source>
        <dbReference type="ARBA" id="ARBA00016287"/>
    </source>
</evidence>
<evidence type="ECO:0000256" key="1">
    <source>
        <dbReference type="ARBA" id="ARBA00001974"/>
    </source>
</evidence>
<evidence type="ECO:0000256" key="6">
    <source>
        <dbReference type="ARBA" id="ARBA00022448"/>
    </source>
</evidence>
<comment type="cofactor">
    <cofactor evidence="1 14">
        <name>FAD</name>
        <dbReference type="ChEBI" id="CHEBI:57692"/>
    </cofactor>
</comment>
<dbReference type="InterPro" id="IPR036188">
    <property type="entry name" value="FAD/NAD-bd_sf"/>
</dbReference>
<keyword evidence="8 14" id="KW-0274">FAD</keyword>
<dbReference type="GO" id="GO:0008203">
    <property type="term" value="P:cholesterol metabolic process"/>
    <property type="evidence" value="ECO:0007669"/>
    <property type="project" value="UniProtKB-UniPathway"/>
</dbReference>
<evidence type="ECO:0000256" key="4">
    <source>
        <dbReference type="ARBA" id="ARBA00013219"/>
    </source>
</evidence>
<dbReference type="Pfam" id="PF13450">
    <property type="entry name" value="NAD_binding_8"/>
    <property type="match status" value="1"/>
</dbReference>
<evidence type="ECO:0000256" key="3">
    <source>
        <dbReference type="ARBA" id="ARBA00008312"/>
    </source>
</evidence>
<evidence type="ECO:0000256" key="9">
    <source>
        <dbReference type="ARBA" id="ARBA00022857"/>
    </source>
</evidence>
<dbReference type="PRINTS" id="PR00419">
    <property type="entry name" value="ADXRDTASE"/>
</dbReference>
<feature type="binding site" evidence="14">
    <location>
        <begin position="404"/>
        <end position="406"/>
    </location>
    <ligand>
        <name>FAD</name>
        <dbReference type="ChEBI" id="CHEBI:57692"/>
    </ligand>
</feature>
<evidence type="ECO:0000256" key="13">
    <source>
        <dbReference type="ARBA" id="ARBA00048933"/>
    </source>
</evidence>
<feature type="binding site" evidence="14">
    <location>
        <position position="66"/>
    </location>
    <ligand>
        <name>FAD</name>
        <dbReference type="ChEBI" id="CHEBI:57692"/>
    </ligand>
</feature>
<keyword evidence="7" id="KW-0285">Flavoprotein</keyword>
<feature type="binding site" evidence="15">
    <location>
        <begin position="217"/>
        <end position="218"/>
    </location>
    <ligand>
        <name>NADP(+)</name>
        <dbReference type="ChEBI" id="CHEBI:58349"/>
    </ligand>
</feature>
<dbReference type="PIRSF" id="PIRSF000362">
    <property type="entry name" value="FNR"/>
    <property type="match status" value="1"/>
</dbReference>
<comment type="catalytic activity">
    <reaction evidence="13">
        <text>2 reduced [adrenodoxin] + NADP(+) + H(+) = 2 oxidized [adrenodoxin] + NADPH</text>
        <dbReference type="Rhea" id="RHEA:42312"/>
        <dbReference type="Rhea" id="RHEA-COMP:9998"/>
        <dbReference type="Rhea" id="RHEA-COMP:9999"/>
        <dbReference type="ChEBI" id="CHEBI:15378"/>
        <dbReference type="ChEBI" id="CHEBI:33737"/>
        <dbReference type="ChEBI" id="CHEBI:33738"/>
        <dbReference type="ChEBI" id="CHEBI:57783"/>
        <dbReference type="ChEBI" id="CHEBI:58349"/>
        <dbReference type="EC" id="1.18.1.6"/>
    </reaction>
</comment>
<feature type="binding site" evidence="14">
    <location>
        <position position="397"/>
    </location>
    <ligand>
        <name>FAD</name>
        <dbReference type="ChEBI" id="CHEBI:57692"/>
    </ligand>
</feature>
<sequence length="484" mass="53325">KLLNIYSKSFRTSAITLQNVQQATANKRICIVGAGPAGFYAAQYLLKQLSDCTVDIVEKLPVPFGLVRFGVAPDHPEVKNVINTFTKTAENPRLRFFGNVTLGTDISLQQLRERYHAVLLTYGADQDRELQLENEQQPHVISARKLVAWYNGLPGAEHLKPDLSGRDVTIVGQGNVAVDVARMLLSPLDSLKITDTTEYALAALAESKVERVHLVGRRGPLQAAFTIKELREMLKLPKVQTCWRADDFAGESTNYFPQTRRIIISPIGISDQLDKLQRPRKRLTELMLKSLGEQSQSKVTPGSKQFLPVFLRAPKAIANNEMEFAVTQLQDNAAVTTTETERLPADLILRSIGYKSSCVDTGINFNAALGQVCNLQGRVLRDSTTKSIEPGLYVAGWLGTGPTGVILTTMNGAFTVAKTICDDIAANTFDTSTSKPGLELGNMPIVTWQGWQRIDKYETEAGKSRGKPREKIVNIAEMLRIAGV</sequence>
<evidence type="ECO:0000256" key="8">
    <source>
        <dbReference type="ARBA" id="ARBA00022827"/>
    </source>
</evidence>
<dbReference type="EMBL" id="CP012524">
    <property type="protein sequence ID" value="ALC41486.1"/>
    <property type="molecule type" value="Genomic_DNA"/>
</dbReference>
<dbReference type="PANTHER" id="PTHR48467:SF1">
    <property type="entry name" value="GLUTAMATE SYNTHASE 1 [NADH], CHLOROPLASTIC-LIKE"/>
    <property type="match status" value="1"/>
</dbReference>
<evidence type="ECO:0000256" key="2">
    <source>
        <dbReference type="ARBA" id="ARBA00004731"/>
    </source>
</evidence>
<accession>A0A0M5IXH9</accession>
<feature type="binding site" evidence="14">
    <location>
        <position position="102"/>
    </location>
    <ligand>
        <name>FAD</name>
        <dbReference type="ChEBI" id="CHEBI:57692"/>
    </ligand>
</feature>
<reference evidence="16 17" key="1">
    <citation type="submission" date="2015-08" db="EMBL/GenBank/DDBJ databases">
        <title>Ancestral chromatin configuration constrains chromatin evolution on differentiating sex chromosomes in Drosophila.</title>
        <authorList>
            <person name="Zhou Q."/>
            <person name="Bachtrog D."/>
        </authorList>
    </citation>
    <scope>NUCLEOTIDE SEQUENCE [LARGE SCALE GENOMIC DNA]</scope>
    <source>
        <tissue evidence="16">Whole larvae</tissue>
    </source>
</reference>
<dbReference type="OrthoDB" id="333024at2759"/>
<comment type="pathway">
    <text evidence="2">Steroid metabolism; cholesterol metabolism.</text>
</comment>
<dbReference type="UniPathway" id="UPA00296"/>
<evidence type="ECO:0000256" key="15">
    <source>
        <dbReference type="PIRSR" id="PIRSR000362-2"/>
    </source>
</evidence>
<evidence type="ECO:0000256" key="7">
    <source>
        <dbReference type="ARBA" id="ARBA00022630"/>
    </source>
</evidence>
<organism evidence="16 17">
    <name type="scientific">Drosophila busckii</name>
    <name type="common">Fruit fly</name>
    <dbReference type="NCBI Taxonomy" id="30019"/>
    <lineage>
        <taxon>Eukaryota</taxon>
        <taxon>Metazoa</taxon>
        <taxon>Ecdysozoa</taxon>
        <taxon>Arthropoda</taxon>
        <taxon>Hexapoda</taxon>
        <taxon>Insecta</taxon>
        <taxon>Pterygota</taxon>
        <taxon>Neoptera</taxon>
        <taxon>Endopterygota</taxon>
        <taxon>Diptera</taxon>
        <taxon>Brachycera</taxon>
        <taxon>Muscomorpha</taxon>
        <taxon>Ephydroidea</taxon>
        <taxon>Drosophilidae</taxon>
        <taxon>Drosophila</taxon>
    </lineage>
</organism>
<feature type="binding site" evidence="15">
    <location>
        <position position="229"/>
    </location>
    <ligand>
        <name>NADP(+)</name>
        <dbReference type="ChEBI" id="CHEBI:58349"/>
    </ligand>
</feature>
<keyword evidence="10" id="KW-0249">Electron transport</keyword>
<keyword evidence="6" id="KW-0813">Transport</keyword>
<feature type="binding site" evidence="15">
    <location>
        <begin position="173"/>
        <end position="176"/>
    </location>
    <ligand>
        <name>NADP(+)</name>
        <dbReference type="ChEBI" id="CHEBI:58349"/>
    </ligand>
</feature>
<dbReference type="InterPro" id="IPR021163">
    <property type="entry name" value="Ferredox_Rdtase_adrenod"/>
</dbReference>
<comment type="similarity">
    <text evidence="3">Belongs to the ferredoxin--NADP reductase type 1 family.</text>
</comment>
<dbReference type="Gene3D" id="3.40.50.720">
    <property type="entry name" value="NAD(P)-binding Rossmann-like Domain"/>
    <property type="match status" value="1"/>
</dbReference>
<dbReference type="Proteomes" id="UP000494163">
    <property type="component" value="Chromosome 2R"/>
</dbReference>
<proteinExistence type="inferred from homology"/>
<evidence type="ECO:0000256" key="10">
    <source>
        <dbReference type="ARBA" id="ARBA00022982"/>
    </source>
</evidence>
<feature type="non-terminal residue" evidence="16">
    <location>
        <position position="1"/>
    </location>
</feature>
<evidence type="ECO:0000256" key="14">
    <source>
        <dbReference type="PIRSR" id="PIRSR000362-1"/>
    </source>
</evidence>
<keyword evidence="11" id="KW-0560">Oxidoreductase</keyword>
<feature type="binding site" evidence="14">
    <location>
        <position position="58"/>
    </location>
    <ligand>
        <name>FAD</name>
        <dbReference type="ChEBI" id="CHEBI:57692"/>
    </ligand>
</feature>
<protein>
    <recommendedName>
        <fullName evidence="5">NADPH:adrenodoxin oxidoreductase, mitochondrial</fullName>
        <ecNumber evidence="4">1.18.1.6</ecNumber>
    </recommendedName>
    <alternativeName>
        <fullName evidence="12">Ferredoxin--NADP(+) reductase</fullName>
    </alternativeName>
</protein>
<dbReference type="GO" id="GO:0016491">
    <property type="term" value="F:oxidoreductase activity"/>
    <property type="evidence" value="ECO:0007669"/>
    <property type="project" value="UniProtKB-KW"/>
</dbReference>
<dbReference type="STRING" id="30019.A0A0M5IXH9"/>
<dbReference type="FunFam" id="3.50.50.60:FF:000229">
    <property type="entry name" value="NADPH:adrenodoxin oxidoreductase, mitochondrial"/>
    <property type="match status" value="1"/>
</dbReference>
<evidence type="ECO:0000313" key="17">
    <source>
        <dbReference type="Proteomes" id="UP000494163"/>
    </source>
</evidence>